<sequence length="109" mass="12383">LLDHLSPMMIRLSRGIRIENPLTEEIKKENPKVFDAVKRHFSNMPALKNYTINEDEWAYLALHLMAALEKERAAHKLHALIICATGYGSAQLLKNRVVSEFGKNITVVS</sequence>
<evidence type="ECO:0000313" key="6">
    <source>
        <dbReference type="Proteomes" id="UP000473113"/>
    </source>
</evidence>
<evidence type="ECO:0000313" key="5">
    <source>
        <dbReference type="EMBL" id="NGW67935.1"/>
    </source>
</evidence>
<protein>
    <submittedName>
        <fullName evidence="5">PRD domain-containing protein</fullName>
    </submittedName>
</protein>
<dbReference type="AlphaFoldDB" id="A0A6M1XWR1"/>
<feature type="non-terminal residue" evidence="5">
    <location>
        <position position="109"/>
    </location>
</feature>
<evidence type="ECO:0000256" key="2">
    <source>
        <dbReference type="ARBA" id="ARBA00023015"/>
    </source>
</evidence>
<evidence type="ECO:0000259" key="4">
    <source>
        <dbReference type="PROSITE" id="PS51372"/>
    </source>
</evidence>
<feature type="domain" description="PRD" evidence="4">
    <location>
        <begin position="1"/>
        <end position="74"/>
    </location>
</feature>
<reference evidence="5 6" key="1">
    <citation type="submission" date="2020-02" db="EMBL/GenBank/DDBJ databases">
        <title>Detection of Heterogeneous Vancomycin Intermediate Resistance in Methicillin Resistant Staphylococcus aureus Isolates from Latin-America.</title>
        <authorList>
            <person name="Castro-Cardozo B."/>
            <person name="Berrio M."/>
            <person name="Vargas M.L."/>
            <person name="Carvajal L.P."/>
            <person name="Millan L.V."/>
            <person name="Rios R."/>
            <person name="Hernandez A."/>
            <person name="Rincon S.L."/>
            <person name="Cubides P."/>
            <person name="Forero E."/>
            <person name="Dinh A."/>
            <person name="Seas C."/>
            <person name="Munita J.M."/>
            <person name="Arias C.A."/>
            <person name="Reyes J."/>
            <person name="Diaz L."/>
        </authorList>
    </citation>
    <scope>NUCLEOTIDE SEQUENCE [LARGE SCALE GENOMIC DNA]</scope>
    <source>
        <strain evidence="5 6">UG255</strain>
    </source>
</reference>
<dbReference type="PROSITE" id="PS51372">
    <property type="entry name" value="PRD_2"/>
    <property type="match status" value="1"/>
</dbReference>
<accession>A0A6M1XWR1</accession>
<dbReference type="EMBL" id="JAALTR010000258">
    <property type="protein sequence ID" value="NGW67935.1"/>
    <property type="molecule type" value="Genomic_DNA"/>
</dbReference>
<evidence type="ECO:0000256" key="1">
    <source>
        <dbReference type="ARBA" id="ARBA00022737"/>
    </source>
</evidence>
<dbReference type="GO" id="GO:0006355">
    <property type="term" value="P:regulation of DNA-templated transcription"/>
    <property type="evidence" value="ECO:0007669"/>
    <property type="project" value="InterPro"/>
</dbReference>
<name>A0A6M1XWR1_STAAU</name>
<keyword evidence="3" id="KW-0804">Transcription</keyword>
<evidence type="ECO:0000256" key="3">
    <source>
        <dbReference type="ARBA" id="ARBA00023163"/>
    </source>
</evidence>
<dbReference type="InterPro" id="IPR050661">
    <property type="entry name" value="BglG_antiterminators"/>
</dbReference>
<keyword evidence="2" id="KW-0805">Transcription regulation</keyword>
<gene>
    <name evidence="5" type="ORF">G6Y24_10580</name>
</gene>
<dbReference type="PANTHER" id="PTHR30185:SF18">
    <property type="entry name" value="TRANSCRIPTIONAL REGULATOR MTLR"/>
    <property type="match status" value="1"/>
</dbReference>
<dbReference type="InterPro" id="IPR011608">
    <property type="entry name" value="PRD"/>
</dbReference>
<dbReference type="Proteomes" id="UP000473113">
    <property type="component" value="Unassembled WGS sequence"/>
</dbReference>
<dbReference type="SUPFAM" id="SSF63520">
    <property type="entry name" value="PTS-regulatory domain, PRD"/>
    <property type="match status" value="1"/>
</dbReference>
<comment type="caution">
    <text evidence="5">The sequence shown here is derived from an EMBL/GenBank/DDBJ whole genome shotgun (WGS) entry which is preliminary data.</text>
</comment>
<dbReference type="InterPro" id="IPR036634">
    <property type="entry name" value="PRD_sf"/>
</dbReference>
<proteinExistence type="predicted"/>
<organism evidence="5 6">
    <name type="scientific">Staphylococcus aureus</name>
    <dbReference type="NCBI Taxonomy" id="1280"/>
    <lineage>
        <taxon>Bacteria</taxon>
        <taxon>Bacillati</taxon>
        <taxon>Bacillota</taxon>
        <taxon>Bacilli</taxon>
        <taxon>Bacillales</taxon>
        <taxon>Staphylococcaceae</taxon>
        <taxon>Staphylococcus</taxon>
    </lineage>
</organism>
<feature type="non-terminal residue" evidence="5">
    <location>
        <position position="1"/>
    </location>
</feature>
<keyword evidence="1" id="KW-0677">Repeat</keyword>
<dbReference type="PANTHER" id="PTHR30185">
    <property type="entry name" value="CRYPTIC BETA-GLUCOSIDE BGL OPERON ANTITERMINATOR"/>
    <property type="match status" value="1"/>
</dbReference>
<dbReference type="Gene3D" id="1.10.1790.10">
    <property type="entry name" value="PRD domain"/>
    <property type="match status" value="1"/>
</dbReference>
<dbReference type="Pfam" id="PF00874">
    <property type="entry name" value="PRD"/>
    <property type="match status" value="1"/>
</dbReference>